<evidence type="ECO:0000313" key="3">
    <source>
        <dbReference type="Proteomes" id="UP001378592"/>
    </source>
</evidence>
<dbReference type="Pfam" id="PF01395">
    <property type="entry name" value="PBP_GOBP"/>
    <property type="match status" value="1"/>
</dbReference>
<dbReference type="GO" id="GO:0005549">
    <property type="term" value="F:odorant binding"/>
    <property type="evidence" value="ECO:0007669"/>
    <property type="project" value="InterPro"/>
</dbReference>
<gene>
    <name evidence="2" type="ORF">R5R35_011259</name>
</gene>
<name>A0AAN9VZ63_9ORTH</name>
<organism evidence="2 3">
    <name type="scientific">Gryllus longicercus</name>
    <dbReference type="NCBI Taxonomy" id="2509291"/>
    <lineage>
        <taxon>Eukaryota</taxon>
        <taxon>Metazoa</taxon>
        <taxon>Ecdysozoa</taxon>
        <taxon>Arthropoda</taxon>
        <taxon>Hexapoda</taxon>
        <taxon>Insecta</taxon>
        <taxon>Pterygota</taxon>
        <taxon>Neoptera</taxon>
        <taxon>Polyneoptera</taxon>
        <taxon>Orthoptera</taxon>
        <taxon>Ensifera</taxon>
        <taxon>Gryllidea</taxon>
        <taxon>Grylloidea</taxon>
        <taxon>Gryllidae</taxon>
        <taxon>Gryllinae</taxon>
        <taxon>Gryllus</taxon>
    </lineage>
</organism>
<keyword evidence="1" id="KW-0732">Signal</keyword>
<proteinExistence type="predicted"/>
<evidence type="ECO:0000313" key="2">
    <source>
        <dbReference type="EMBL" id="KAK7870875.1"/>
    </source>
</evidence>
<dbReference type="InterPro" id="IPR006170">
    <property type="entry name" value="PBP/GOBP"/>
</dbReference>
<evidence type="ECO:0008006" key="4">
    <source>
        <dbReference type="Google" id="ProtNLM"/>
    </source>
</evidence>
<dbReference type="CDD" id="cd23992">
    <property type="entry name" value="PBP_GOBP"/>
    <property type="match status" value="1"/>
</dbReference>
<dbReference type="SUPFAM" id="SSF47565">
    <property type="entry name" value="Insect pheromone/odorant-binding proteins"/>
    <property type="match status" value="1"/>
</dbReference>
<comment type="caution">
    <text evidence="2">The sequence shown here is derived from an EMBL/GenBank/DDBJ whole genome shotgun (WGS) entry which is preliminary data.</text>
</comment>
<dbReference type="Gene3D" id="1.10.238.20">
    <property type="entry name" value="Pheromone/general odorant binding protein domain"/>
    <property type="match status" value="1"/>
</dbReference>
<dbReference type="EMBL" id="JAZDUA010000050">
    <property type="protein sequence ID" value="KAK7870875.1"/>
    <property type="molecule type" value="Genomic_DNA"/>
</dbReference>
<feature type="chain" id="PRO_5042811327" description="Odorant binding protein" evidence="1">
    <location>
        <begin position="28"/>
        <end position="160"/>
    </location>
</feature>
<feature type="signal peptide" evidence="1">
    <location>
        <begin position="1"/>
        <end position="27"/>
    </location>
</feature>
<keyword evidence="3" id="KW-1185">Reference proteome</keyword>
<protein>
    <recommendedName>
        <fullName evidence="4">Odorant binding protein</fullName>
    </recommendedName>
</protein>
<reference evidence="2 3" key="1">
    <citation type="submission" date="2024-03" db="EMBL/GenBank/DDBJ databases">
        <title>The genome assembly and annotation of the cricket Gryllus longicercus Weissman &amp; Gray.</title>
        <authorList>
            <person name="Szrajer S."/>
            <person name="Gray D."/>
            <person name="Ylla G."/>
        </authorList>
    </citation>
    <scope>NUCLEOTIDE SEQUENCE [LARGE SCALE GENOMIC DNA]</scope>
    <source>
        <strain evidence="2">DAG 2021-001</strain>
        <tissue evidence="2">Whole body minus gut</tissue>
    </source>
</reference>
<dbReference type="InterPro" id="IPR036728">
    <property type="entry name" value="PBP_GOBP_sf"/>
</dbReference>
<sequence length="160" mass="18497">MSKLSMKSAVAIGVVASFLLIILPSDAKKAEYEKKIWHTDACNKAFLERQKLEESWTEEERKNSTAGKCFITCIMEKRGLVRRGSVDEKRVLEYVRATAKSINTDFKRTRVDARRWEQLTLKCTRHMSSMNSCELGYNVWNCLLTNMRESTYRLAAADLF</sequence>
<evidence type="ECO:0000256" key="1">
    <source>
        <dbReference type="SAM" id="SignalP"/>
    </source>
</evidence>
<dbReference type="AlphaFoldDB" id="A0AAN9VZ63"/>
<dbReference type="Proteomes" id="UP001378592">
    <property type="component" value="Unassembled WGS sequence"/>
</dbReference>
<accession>A0AAN9VZ63</accession>